<dbReference type="RefSeq" id="WP_277577996.1">
    <property type="nucleotide sequence ID" value="NZ_JANRMI010000002.1"/>
</dbReference>
<evidence type="ECO:0000313" key="2">
    <source>
        <dbReference type="EMBL" id="MDG0816518.1"/>
    </source>
</evidence>
<name>A0ABT6DI32_9BACT</name>
<dbReference type="EMBL" id="JANRMI010000002">
    <property type="protein sequence ID" value="MDG0816518.1"/>
    <property type="molecule type" value="Genomic_DNA"/>
</dbReference>
<dbReference type="InterPro" id="IPR029026">
    <property type="entry name" value="tRNA_m1G_MTases_N"/>
</dbReference>
<keyword evidence="2" id="KW-0808">Transferase</keyword>
<dbReference type="Pfam" id="PF09936">
    <property type="entry name" value="Methyltrn_RNA_4"/>
    <property type="match status" value="1"/>
</dbReference>
<dbReference type="Gene3D" id="3.40.1280.10">
    <property type="match status" value="1"/>
</dbReference>
<dbReference type="SUPFAM" id="SSF75217">
    <property type="entry name" value="alpha/beta knot"/>
    <property type="match status" value="1"/>
</dbReference>
<sequence length="193" mass="21809">MAEEAIYVPRLAIGLVHYPVRDRQNKTVATNVTNFDIHDIARAAQVYGVERYYIIHPMQDQLMFVERVLDHWRTGQGAKYNPKRKTALGPVHTSESVEKAIADWNVPGALIISTSAKDEGLKKYTFAELRHEMHVEKRPVFMLFGTGNGMTEDLLKSCSGTLESIRGAPPQDYRHLSVRSAVSICLDRVMGPW</sequence>
<gene>
    <name evidence="2" type="ORF">NWE73_09095</name>
</gene>
<keyword evidence="3" id="KW-1185">Reference proteome</keyword>
<organism evidence="2 3">
    <name type="scientific">Bdellovibrio svalbardensis</name>
    <dbReference type="NCBI Taxonomy" id="2972972"/>
    <lineage>
        <taxon>Bacteria</taxon>
        <taxon>Pseudomonadati</taxon>
        <taxon>Bdellovibrionota</taxon>
        <taxon>Bdellovibrionia</taxon>
        <taxon>Bdellovibrionales</taxon>
        <taxon>Pseudobdellovibrionaceae</taxon>
        <taxon>Bdellovibrio</taxon>
    </lineage>
</organism>
<dbReference type="InterPro" id="IPR019230">
    <property type="entry name" value="RNA_MeTrfase_C_dom"/>
</dbReference>
<feature type="domain" description="tRNA (guanine-N(1)-)-methyltransferase C-terminal" evidence="1">
    <location>
        <begin position="11"/>
        <end position="191"/>
    </location>
</feature>
<reference evidence="2" key="1">
    <citation type="submission" date="2022-08" db="EMBL/GenBank/DDBJ databases">
        <title>Novel Bdellovibrio Species Isolated from Svalbard: Designation Bdellovibrio svalbardensis.</title>
        <authorList>
            <person name="Mitchell R.J."/>
            <person name="Choi S.Y."/>
        </authorList>
    </citation>
    <scope>NUCLEOTIDE SEQUENCE</scope>
    <source>
        <strain evidence="2">PAP01</strain>
    </source>
</reference>
<dbReference type="InterPro" id="IPR029028">
    <property type="entry name" value="Alpha/beta_knot_MTases"/>
</dbReference>
<evidence type="ECO:0000259" key="1">
    <source>
        <dbReference type="Pfam" id="PF09936"/>
    </source>
</evidence>
<evidence type="ECO:0000313" key="3">
    <source>
        <dbReference type="Proteomes" id="UP001152321"/>
    </source>
</evidence>
<protein>
    <submittedName>
        <fullName evidence="2">RNA methyltransferase</fullName>
    </submittedName>
</protein>
<proteinExistence type="predicted"/>
<dbReference type="Proteomes" id="UP001152321">
    <property type="component" value="Unassembled WGS sequence"/>
</dbReference>
<comment type="caution">
    <text evidence="2">The sequence shown here is derived from an EMBL/GenBank/DDBJ whole genome shotgun (WGS) entry which is preliminary data.</text>
</comment>
<dbReference type="GO" id="GO:0008168">
    <property type="term" value="F:methyltransferase activity"/>
    <property type="evidence" value="ECO:0007669"/>
    <property type="project" value="UniProtKB-KW"/>
</dbReference>
<dbReference type="GO" id="GO:0032259">
    <property type="term" value="P:methylation"/>
    <property type="evidence" value="ECO:0007669"/>
    <property type="project" value="UniProtKB-KW"/>
</dbReference>
<accession>A0ABT6DI32</accession>
<keyword evidence="2" id="KW-0489">Methyltransferase</keyword>
<dbReference type="CDD" id="cd18085">
    <property type="entry name" value="TM1570-like"/>
    <property type="match status" value="1"/>
</dbReference>